<accession>A0ACD0NNI1</accession>
<sequence length="622" mass="66818">MSTNRLWKRKTARACTLSLVLLLAVIQAGVVPVSAGPTKGEDGSLTKGLESNGEKGSLSGSDQDNGVSPHPSGSRAVSTINREQRSIQEKARDETFECPLGWVSCHHTSRAGNTSIEHEAASQGNAVPSAALDGLEEKKAKEEASPQVMGGERMDPESNSLNPALVADRVEVCEKKSSDSTSRGSSNTLVTGGRPSLPSRRGDGDLGMFGKRKRQATAAARNQPPLPQLTTFVTLASATKSTLDFGDQSKLDTDLSSSSVLPRASKEAPLYPRADGYDNVGGDQTAPDIGWLDCIVGGVPFKDGDLAASVVWLLVTFAMIPLLLIRLLRRSSLISMVLATVMIYMVLNVAGFGIRAWLSNNVPTTTLMIIEDAILGNLLPLLIEPLLHLLSLFSVQSGRKSGVPTAVLILRILNLVAFILFAVSSGYNGKWLWDWQRALDQTWTTEEEVQAFPPNSPPEIVRIGPILACVVEVVVILGAGLLVPVARGETGSMRPGTFLLVLLILLLVSTTYRSIQSLHASQNLDSRPGGEQAGDSILSDLFFPQEGGTGQNVVPEGMYNPYQPGIDWSQLQTSRTSRSNPQSPLLLNLVYILPQWLMVLLLFFAHSPAKPESKPTESEDQA</sequence>
<evidence type="ECO:0000313" key="2">
    <source>
        <dbReference type="Proteomes" id="UP000245626"/>
    </source>
</evidence>
<dbReference type="Proteomes" id="UP000245626">
    <property type="component" value="Unassembled WGS sequence"/>
</dbReference>
<evidence type="ECO:0000313" key="1">
    <source>
        <dbReference type="EMBL" id="PWN47347.1"/>
    </source>
</evidence>
<gene>
    <name evidence="1" type="ORF">IE53DRAFT_390519</name>
</gene>
<name>A0ACD0NNI1_9BASI</name>
<protein>
    <submittedName>
        <fullName evidence="1">Uncharacterized protein</fullName>
    </submittedName>
</protein>
<dbReference type="EMBL" id="KZ820458">
    <property type="protein sequence ID" value="PWN47347.1"/>
    <property type="molecule type" value="Genomic_DNA"/>
</dbReference>
<keyword evidence="2" id="KW-1185">Reference proteome</keyword>
<proteinExistence type="predicted"/>
<organism evidence="1 2">
    <name type="scientific">Violaceomyces palustris</name>
    <dbReference type="NCBI Taxonomy" id="1673888"/>
    <lineage>
        <taxon>Eukaryota</taxon>
        <taxon>Fungi</taxon>
        <taxon>Dikarya</taxon>
        <taxon>Basidiomycota</taxon>
        <taxon>Ustilaginomycotina</taxon>
        <taxon>Ustilaginomycetes</taxon>
        <taxon>Violaceomycetales</taxon>
        <taxon>Violaceomycetaceae</taxon>
        <taxon>Violaceomyces</taxon>
    </lineage>
</organism>
<reference evidence="1 2" key="1">
    <citation type="journal article" date="2018" name="Mol. Biol. Evol.">
        <title>Broad Genomic Sampling Reveals a Smut Pathogenic Ancestry of the Fungal Clade Ustilaginomycotina.</title>
        <authorList>
            <person name="Kijpornyongpan T."/>
            <person name="Mondo S.J."/>
            <person name="Barry K."/>
            <person name="Sandor L."/>
            <person name="Lee J."/>
            <person name="Lipzen A."/>
            <person name="Pangilinan J."/>
            <person name="LaButti K."/>
            <person name="Hainaut M."/>
            <person name="Henrissat B."/>
            <person name="Grigoriev I.V."/>
            <person name="Spatafora J.W."/>
            <person name="Aime M.C."/>
        </authorList>
    </citation>
    <scope>NUCLEOTIDE SEQUENCE [LARGE SCALE GENOMIC DNA]</scope>
    <source>
        <strain evidence="1 2">SA 807</strain>
    </source>
</reference>